<evidence type="ECO:0000313" key="1">
    <source>
        <dbReference type="EMBL" id="KFG91214.1"/>
    </source>
</evidence>
<dbReference type="EMBL" id="JFZA02000005">
    <property type="protein sequence ID" value="KFG91214.1"/>
    <property type="molecule type" value="Genomic_DNA"/>
</dbReference>
<reference evidence="1" key="1">
    <citation type="submission" date="2014-08" db="EMBL/GenBank/DDBJ databases">
        <title>Draft genome sequences of Sphingobium herbicidovorans.</title>
        <authorList>
            <person name="Gan H.M."/>
            <person name="Gan H.Y."/>
            <person name="Savka M.A."/>
        </authorList>
    </citation>
    <scope>NUCLEOTIDE SEQUENCE [LARGE SCALE GENOMIC DNA]</scope>
    <source>
        <strain evidence="1">NBRC 16415</strain>
    </source>
</reference>
<proteinExistence type="predicted"/>
<accession>A0A086PCU6</accession>
<dbReference type="RefSeq" id="WP_407695225.1">
    <property type="nucleotide sequence ID" value="NZ_BCZD01000017.1"/>
</dbReference>
<dbReference type="Proteomes" id="UP000024284">
    <property type="component" value="Unassembled WGS sequence"/>
</dbReference>
<gene>
    <name evidence="1" type="ORF">BV98_000973</name>
</gene>
<dbReference type="STRING" id="76947.GCA_002080435_00476"/>
<name>A0A086PCU6_SPHHM</name>
<keyword evidence="2" id="KW-1185">Reference proteome</keyword>
<organism evidence="1 2">
    <name type="scientific">Sphingobium herbicidovorans (strain ATCC 700291 / DSM 11019 / CCUG 56400 / KCTC 2939 / LMG 18315 / NBRC 16415 / MH)</name>
    <name type="common">Sphingomonas herbicidovorans</name>
    <dbReference type="NCBI Taxonomy" id="1219045"/>
    <lineage>
        <taxon>Bacteria</taxon>
        <taxon>Pseudomonadati</taxon>
        <taxon>Pseudomonadota</taxon>
        <taxon>Alphaproteobacteria</taxon>
        <taxon>Sphingomonadales</taxon>
        <taxon>Sphingomonadaceae</taxon>
        <taxon>Sphingobium</taxon>
    </lineage>
</organism>
<comment type="caution">
    <text evidence="1">The sequence shown here is derived from an EMBL/GenBank/DDBJ whole genome shotgun (WGS) entry which is preliminary data.</text>
</comment>
<evidence type="ECO:0008006" key="3">
    <source>
        <dbReference type="Google" id="ProtNLM"/>
    </source>
</evidence>
<protein>
    <recommendedName>
        <fullName evidence="3">Phytoene synthase</fullName>
    </recommendedName>
</protein>
<dbReference type="PATRIC" id="fig|1219045.3.peg.992"/>
<sequence>MAEALADEPSALAALLSAYAGDDMARHRLLWTLDARFARLAATTSEPMIGQIRLAWWQEALSDEAGAKGRGEPLIDGLRTLGALPPAGLSAWLDGWEAMVGDVDLDGYANGRGGGLFHALAGESDVSPWLTQAGAAWALWDLSGHVADPSLAADAIGLAREKMPSFSQPWPAAWRPVRIAYGLARQDILKGRVAPKRLTPGLYLRLLRVALTTR</sequence>
<dbReference type="eggNOG" id="COG1562">
    <property type="taxonomic scope" value="Bacteria"/>
</dbReference>
<evidence type="ECO:0000313" key="2">
    <source>
        <dbReference type="Proteomes" id="UP000024284"/>
    </source>
</evidence>
<dbReference type="AlphaFoldDB" id="A0A086PCU6"/>